<dbReference type="GO" id="GO:0008234">
    <property type="term" value="F:cysteine-type peptidase activity"/>
    <property type="evidence" value="ECO:0007669"/>
    <property type="project" value="InterPro"/>
</dbReference>
<dbReference type="GO" id="GO:0006508">
    <property type="term" value="P:proteolysis"/>
    <property type="evidence" value="ECO:0007669"/>
    <property type="project" value="InterPro"/>
</dbReference>
<dbReference type="Pfam" id="PF00112">
    <property type="entry name" value="Peptidase_C1"/>
    <property type="match status" value="1"/>
</dbReference>
<dbReference type="SUPFAM" id="SSF54001">
    <property type="entry name" value="Cysteine proteinases"/>
    <property type="match status" value="1"/>
</dbReference>
<protein>
    <recommendedName>
        <fullName evidence="1">Peptidase C1A papain C-terminal domain-containing protein</fullName>
    </recommendedName>
</protein>
<name>A0A484K5B3_9ASTE</name>
<organism evidence="2 3">
    <name type="scientific">Cuscuta campestris</name>
    <dbReference type="NCBI Taxonomy" id="132261"/>
    <lineage>
        <taxon>Eukaryota</taxon>
        <taxon>Viridiplantae</taxon>
        <taxon>Streptophyta</taxon>
        <taxon>Embryophyta</taxon>
        <taxon>Tracheophyta</taxon>
        <taxon>Spermatophyta</taxon>
        <taxon>Magnoliopsida</taxon>
        <taxon>eudicotyledons</taxon>
        <taxon>Gunneridae</taxon>
        <taxon>Pentapetalae</taxon>
        <taxon>asterids</taxon>
        <taxon>lamiids</taxon>
        <taxon>Solanales</taxon>
        <taxon>Convolvulaceae</taxon>
        <taxon>Cuscuteae</taxon>
        <taxon>Cuscuta</taxon>
        <taxon>Cuscuta subgen. Grammica</taxon>
        <taxon>Cuscuta sect. Cleistogrammica</taxon>
    </lineage>
</organism>
<evidence type="ECO:0000313" key="3">
    <source>
        <dbReference type="Proteomes" id="UP000595140"/>
    </source>
</evidence>
<dbReference type="Gene3D" id="3.90.70.10">
    <property type="entry name" value="Cysteine proteinases"/>
    <property type="match status" value="1"/>
</dbReference>
<dbReference type="OrthoDB" id="10670265at2759"/>
<keyword evidence="3" id="KW-1185">Reference proteome</keyword>
<dbReference type="InterPro" id="IPR038765">
    <property type="entry name" value="Papain-like_cys_pep_sf"/>
</dbReference>
<dbReference type="Proteomes" id="UP000595140">
    <property type="component" value="Unassembled WGS sequence"/>
</dbReference>
<reference evidence="2 3" key="1">
    <citation type="submission" date="2018-04" db="EMBL/GenBank/DDBJ databases">
        <authorList>
            <person name="Vogel A."/>
        </authorList>
    </citation>
    <scope>NUCLEOTIDE SEQUENCE [LARGE SCALE GENOMIC DNA]</scope>
</reference>
<gene>
    <name evidence="2" type="ORF">CCAM_LOCUS2867</name>
</gene>
<dbReference type="EMBL" id="OOIL02000126">
    <property type="protein sequence ID" value="VFQ61091.1"/>
    <property type="molecule type" value="Genomic_DNA"/>
</dbReference>
<dbReference type="AlphaFoldDB" id="A0A484K5B3"/>
<evidence type="ECO:0000259" key="1">
    <source>
        <dbReference type="Pfam" id="PF00112"/>
    </source>
</evidence>
<evidence type="ECO:0000313" key="2">
    <source>
        <dbReference type="EMBL" id="VFQ61091.1"/>
    </source>
</evidence>
<feature type="domain" description="Peptidase C1A papain C-terminal" evidence="1">
    <location>
        <begin position="26"/>
        <end position="104"/>
    </location>
</feature>
<proteinExistence type="predicted"/>
<dbReference type="InterPro" id="IPR000668">
    <property type="entry name" value="Peptidase_C1A_C"/>
</dbReference>
<sequence>MASHQSDIEENLEKSVYNFPGSTFTDQVNWVASGIVPPEIGYQGECSACWVWSSVKGFDAVSEISNPDEIPPKYSVQEVLNNVFPGEKGCRGGPTPCALEHLKWHDKLPIPDDGGADDMFGRKVKREGDHVVEEYEYK</sequence>
<accession>A0A484K5B3</accession>